<dbReference type="SUPFAM" id="SSF49879">
    <property type="entry name" value="SMAD/FHA domain"/>
    <property type="match status" value="1"/>
</dbReference>
<dbReference type="EMBL" id="NCKV01001403">
    <property type="protein sequence ID" value="RWS28400.1"/>
    <property type="molecule type" value="Genomic_DNA"/>
</dbReference>
<dbReference type="Proteomes" id="UP000288716">
    <property type="component" value="Unassembled WGS sequence"/>
</dbReference>
<gene>
    <name evidence="3" type="ORF">B4U80_03878</name>
</gene>
<feature type="region of interest" description="Disordered" evidence="1">
    <location>
        <begin position="142"/>
        <end position="162"/>
    </location>
</feature>
<evidence type="ECO:0000313" key="3">
    <source>
        <dbReference type="EMBL" id="RWS28400.1"/>
    </source>
</evidence>
<feature type="compositionally biased region" description="Basic and acidic residues" evidence="1">
    <location>
        <begin position="153"/>
        <end position="162"/>
    </location>
</feature>
<dbReference type="PROSITE" id="PS51076">
    <property type="entry name" value="MH2"/>
    <property type="match status" value="1"/>
</dbReference>
<protein>
    <recommendedName>
        <fullName evidence="2">MH2 domain-containing protein</fullName>
    </recommendedName>
</protein>
<evidence type="ECO:0000256" key="1">
    <source>
        <dbReference type="SAM" id="MobiDB-lite"/>
    </source>
</evidence>
<keyword evidence="4" id="KW-1185">Reference proteome</keyword>
<comment type="caution">
    <text evidence="3">The sequence shown here is derived from an EMBL/GenBank/DDBJ whole genome shotgun (WGS) entry which is preliminary data.</text>
</comment>
<dbReference type="PANTHER" id="PTHR22742">
    <property type="entry name" value="EXPANSION, ISOFORM A-RELATED"/>
    <property type="match status" value="1"/>
</dbReference>
<dbReference type="PANTHER" id="PTHR22742:SF2">
    <property type="entry name" value="EXPANSION, ISOFORM A-RELATED"/>
    <property type="match status" value="1"/>
</dbReference>
<dbReference type="GO" id="GO:0009791">
    <property type="term" value="P:post-embryonic development"/>
    <property type="evidence" value="ECO:0007669"/>
    <property type="project" value="UniProtKB-ARBA"/>
</dbReference>
<evidence type="ECO:0000259" key="2">
    <source>
        <dbReference type="PROSITE" id="PS51076"/>
    </source>
</evidence>
<dbReference type="Pfam" id="PF03166">
    <property type="entry name" value="MH2"/>
    <property type="match status" value="1"/>
</dbReference>
<dbReference type="GO" id="GO:0051239">
    <property type="term" value="P:regulation of multicellular organismal process"/>
    <property type="evidence" value="ECO:0007669"/>
    <property type="project" value="UniProtKB-ARBA"/>
</dbReference>
<dbReference type="OrthoDB" id="5973987at2759"/>
<proteinExistence type="predicted"/>
<dbReference type="InterPro" id="IPR008984">
    <property type="entry name" value="SMAD_FHA_dom_sf"/>
</dbReference>
<feature type="domain" description="MH2" evidence="2">
    <location>
        <begin position="1"/>
        <end position="129"/>
    </location>
</feature>
<dbReference type="GO" id="GO:0050793">
    <property type="term" value="P:regulation of developmental process"/>
    <property type="evidence" value="ECO:0007669"/>
    <property type="project" value="UniProtKB-ARBA"/>
</dbReference>
<accession>A0A443SLJ8</accession>
<name>A0A443SLJ8_9ACAR</name>
<dbReference type="GO" id="GO:0006355">
    <property type="term" value="P:regulation of DNA-templated transcription"/>
    <property type="evidence" value="ECO:0007669"/>
    <property type="project" value="InterPro"/>
</dbReference>
<sequence>MKMDECGNILIKRLSKSDVFVKPLNAKKYCNSLGSDIEDAKGKLEFEKASILFDMKKFHSNIAHELKGAYPDRKNLETQCITCVAFGKCCEDLLQIPSWIMVINVVALELVKCKIPPIVQKIPKFVSIFCAQKLAEASKVAQTGDQKNASTTNDEKKETQVKVVDDEKQVSATVAIEDNGNKNLGKKVLKLSKQDLEKMKLKKMYMKNNDPYYCGLSAKVSKFEKRKAKSDCLSKENFENDKNGSEGAYYHIYSSIPEINKISRHSADEITIPANEKYRYEQYEIATF</sequence>
<organism evidence="3 4">
    <name type="scientific">Leptotrombidium deliense</name>
    <dbReference type="NCBI Taxonomy" id="299467"/>
    <lineage>
        <taxon>Eukaryota</taxon>
        <taxon>Metazoa</taxon>
        <taxon>Ecdysozoa</taxon>
        <taxon>Arthropoda</taxon>
        <taxon>Chelicerata</taxon>
        <taxon>Arachnida</taxon>
        <taxon>Acari</taxon>
        <taxon>Acariformes</taxon>
        <taxon>Trombidiformes</taxon>
        <taxon>Prostigmata</taxon>
        <taxon>Anystina</taxon>
        <taxon>Parasitengona</taxon>
        <taxon>Trombiculoidea</taxon>
        <taxon>Trombiculidae</taxon>
        <taxon>Leptotrombidium</taxon>
    </lineage>
</organism>
<dbReference type="STRING" id="299467.A0A443SLJ8"/>
<dbReference type="InterPro" id="IPR017855">
    <property type="entry name" value="SMAD-like_dom_sf"/>
</dbReference>
<dbReference type="VEuPathDB" id="VectorBase:LDEU003640"/>
<dbReference type="InterPro" id="IPR001132">
    <property type="entry name" value="SMAD_dom_Dwarfin-type"/>
</dbReference>
<reference evidence="3 4" key="1">
    <citation type="journal article" date="2018" name="Gigascience">
        <title>Genomes of trombidid mites reveal novel predicted allergens and laterally-transferred genes associated with secondary metabolism.</title>
        <authorList>
            <person name="Dong X."/>
            <person name="Chaisiri K."/>
            <person name="Xia D."/>
            <person name="Armstrong S.D."/>
            <person name="Fang Y."/>
            <person name="Donnelly M.J."/>
            <person name="Kadowaki T."/>
            <person name="McGarry J.W."/>
            <person name="Darby A.C."/>
            <person name="Makepeace B.L."/>
        </authorList>
    </citation>
    <scope>NUCLEOTIDE SEQUENCE [LARGE SCALE GENOMIC DNA]</scope>
    <source>
        <strain evidence="3">UoL-UT</strain>
    </source>
</reference>
<evidence type="ECO:0000313" key="4">
    <source>
        <dbReference type="Proteomes" id="UP000288716"/>
    </source>
</evidence>
<dbReference type="AlphaFoldDB" id="A0A443SLJ8"/>
<feature type="compositionally biased region" description="Polar residues" evidence="1">
    <location>
        <begin position="142"/>
        <end position="152"/>
    </location>
</feature>
<dbReference type="Gene3D" id="2.60.200.10">
    <property type="match status" value="1"/>
</dbReference>